<gene>
    <name evidence="6" type="ORF">DSM01_2299</name>
    <name evidence="7" type="ORF">SAMN04487999_0176</name>
</gene>
<accession>A0A1M5SVX4</accession>
<dbReference type="Pfam" id="PF01823">
    <property type="entry name" value="MACPF"/>
    <property type="match status" value="1"/>
</dbReference>
<dbReference type="PANTHER" id="PTHR24198">
    <property type="entry name" value="ANKYRIN REPEAT AND PROTEIN KINASE DOMAIN-CONTAINING PROTEIN"/>
    <property type="match status" value="1"/>
</dbReference>
<dbReference type="SMART" id="SM00248">
    <property type="entry name" value="ANK"/>
    <property type="match status" value="7"/>
</dbReference>
<dbReference type="SUPFAM" id="SSF48403">
    <property type="entry name" value="Ankyrin repeat"/>
    <property type="match status" value="3"/>
</dbReference>
<dbReference type="EMBL" id="FQXT01000001">
    <property type="protein sequence ID" value="SHH42659.1"/>
    <property type="molecule type" value="Genomic_DNA"/>
</dbReference>
<keyword evidence="2 3" id="KW-0040">ANK repeat</keyword>
<evidence type="ECO:0000256" key="3">
    <source>
        <dbReference type="PROSITE-ProRule" id="PRU00023"/>
    </source>
</evidence>
<proteinExistence type="predicted"/>
<keyword evidence="4" id="KW-0175">Coiled coil</keyword>
<dbReference type="PANTHER" id="PTHR24198:SF165">
    <property type="entry name" value="ANKYRIN REPEAT-CONTAINING PROTEIN-RELATED"/>
    <property type="match status" value="1"/>
</dbReference>
<dbReference type="InterPro" id="IPR036770">
    <property type="entry name" value="Ankyrin_rpt-contain_sf"/>
</dbReference>
<keyword evidence="1" id="KW-0677">Repeat</keyword>
<reference evidence="6 9" key="3">
    <citation type="submission" date="2018-07" db="EMBL/GenBank/DDBJ databases">
        <title>Leeuwenhoekiella genomics.</title>
        <authorList>
            <person name="Tahon G."/>
            <person name="Willems A."/>
        </authorList>
    </citation>
    <scope>NUCLEOTIDE SEQUENCE [LARGE SCALE GENOMIC DNA]</scope>
    <source>
        <strain evidence="6 9">LMG 24856</strain>
    </source>
</reference>
<dbReference type="PROSITE" id="PS50297">
    <property type="entry name" value="ANK_REP_REGION"/>
    <property type="match status" value="2"/>
</dbReference>
<dbReference type="PROSITE" id="PS50088">
    <property type="entry name" value="ANK_REPEAT"/>
    <property type="match status" value="2"/>
</dbReference>
<dbReference type="InterPro" id="IPR002110">
    <property type="entry name" value="Ankyrin_rpt"/>
</dbReference>
<evidence type="ECO:0000256" key="2">
    <source>
        <dbReference type="ARBA" id="ARBA00023043"/>
    </source>
</evidence>
<evidence type="ECO:0000313" key="8">
    <source>
        <dbReference type="Proteomes" id="UP000184240"/>
    </source>
</evidence>
<protein>
    <submittedName>
        <fullName evidence="6">Ankyrin repeat protein</fullName>
    </submittedName>
    <submittedName>
        <fullName evidence="7">MAC/Perforin domain-containing protein</fullName>
    </submittedName>
</protein>
<name>A0A1M5SVX4_9FLAO</name>
<evidence type="ECO:0000259" key="5">
    <source>
        <dbReference type="Pfam" id="PF01823"/>
    </source>
</evidence>
<evidence type="ECO:0000313" key="6">
    <source>
        <dbReference type="EMBL" id="RXG28838.1"/>
    </source>
</evidence>
<dbReference type="STRING" id="573501.SAMN04487999_0176"/>
<dbReference type="EMBL" id="QOVN01000004">
    <property type="protein sequence ID" value="RXG28838.1"/>
    <property type="molecule type" value="Genomic_DNA"/>
</dbReference>
<reference evidence="7" key="2">
    <citation type="submission" date="2016-11" db="EMBL/GenBank/DDBJ databases">
        <authorList>
            <person name="Jaros S."/>
            <person name="Januszkiewicz K."/>
            <person name="Wedrychowicz H."/>
        </authorList>
    </citation>
    <scope>NUCLEOTIDE SEQUENCE [LARGE SCALE GENOMIC DNA]</scope>
    <source>
        <strain evidence="7">DSM 19859</strain>
    </source>
</reference>
<sequence>MRGSCYLFYFLVLFGFQICCGQQTIDTLRAPGFGVDIRFLDPLDPGHKSVIRSVPFTVFETKNESNAVLPVEKASELRYEFVQTAYDFEQKILGLDAEDLVASANFSQAYNSTADAEKKDQLLYVYTLRKKSLFALELQQNQISEKFKDAVARLGRDLTAEGFLSWFGTHYTTRVTYGGLFLTRNIIRSENFVNSPYSEKEFKTKLLIAVGEQQRGDTLTDPYIQLGPPQRFTRGGDSKEIWDERWEQTVTPENAQIIEATYKPLTTLLTPQNFPELEDIAEKRVLLETALARAESRVKNWQAQEHSSSFFQKYSLRFRQKAISVVKNSMGTAEESSRTNYVGDLFFGSFNANGEPMTTKPLIEYQGIDLNTLLTDEEIALNKILDFTISPEELKGSYVSIWDDTKKLVKGENRTTLFISGPETARTAFKEALVQPVFKEVQITTIDNDVFTIKYSLEQLKEHTLIVASGNPYNYALDSELVAAAARGDTLAIVEKYLAGASRAVDGVIAAAVQNFDDAAVLNTIFDFGVQPTTSDLDLVFDPDYFSKEKALTLLERGAKPKNNMIFKAVAYKAPEVIYALLREGAKPVNNDIAFAVRNKDYKAVKALMSDGITNFTADTEMLALAVTNADADLVEQFIEFGAEANATILEEALKSEDSELLDQIKMVTTTSAQVLEVVAQADDTTLFSYFLQQGEAQLSDKVITTAITNSNLAILGQALDQEDRADFSLEQAILFKSTPAVRLSLEHGANAAPAFDYAAAENDFTLFKESLDRFNGDPKTALRVAVKYNQTDFAKYVFQQKEAEVDPNVHLTEVVKNENQELVEFLISKRADPQLAVDAAIQSGNSSITHYLIEKGAVVENPNLLKSASKNQNIELAKVLLETRQMDPDAIMLDLIALKDAKLVETNLSYGAQADAAALRAAVDSKSEEIALKLIELAANDLLTNTLIFNAVKNGMPQVVSHLIDRVSNPDYAYKAALETKQAEMLNLSIAKGAMTEDQDLFRVMRADFQEAVPVLLDAGLDPKVLDLEGNTLLHYVVFKSDKEDLQLIEDLLDYGLNINAKNKIGETPLHWAVKGGNQNTEIIKKLLANGALVEAQTIKRQTVYDYAEDKSIRQLLKESIYR</sequence>
<feature type="coiled-coil region" evidence="4">
    <location>
        <begin position="277"/>
        <end position="304"/>
    </location>
</feature>
<dbReference type="InterPro" id="IPR020864">
    <property type="entry name" value="MACPF"/>
</dbReference>
<feature type="repeat" description="ANK" evidence="3">
    <location>
        <begin position="1066"/>
        <end position="1100"/>
    </location>
</feature>
<evidence type="ECO:0000313" key="9">
    <source>
        <dbReference type="Proteomes" id="UP000290037"/>
    </source>
</evidence>
<evidence type="ECO:0000256" key="1">
    <source>
        <dbReference type="ARBA" id="ARBA00022737"/>
    </source>
</evidence>
<organism evidence="7 8">
    <name type="scientific">Leeuwenhoekiella palythoae</name>
    <dbReference type="NCBI Taxonomy" id="573501"/>
    <lineage>
        <taxon>Bacteria</taxon>
        <taxon>Pseudomonadati</taxon>
        <taxon>Bacteroidota</taxon>
        <taxon>Flavobacteriia</taxon>
        <taxon>Flavobacteriales</taxon>
        <taxon>Flavobacteriaceae</taxon>
        <taxon>Leeuwenhoekiella</taxon>
    </lineage>
</organism>
<dbReference type="OrthoDB" id="1384226at2"/>
<feature type="domain" description="MACPF" evidence="5">
    <location>
        <begin position="103"/>
        <end position="290"/>
    </location>
</feature>
<keyword evidence="9" id="KW-1185">Reference proteome</keyword>
<reference evidence="8" key="1">
    <citation type="submission" date="2016-11" db="EMBL/GenBank/DDBJ databases">
        <authorList>
            <person name="Varghese N."/>
            <person name="Submissions S."/>
        </authorList>
    </citation>
    <scope>NUCLEOTIDE SEQUENCE [LARGE SCALE GENOMIC DNA]</scope>
    <source>
        <strain evidence="8">DSM 19859</strain>
    </source>
</reference>
<evidence type="ECO:0000313" key="7">
    <source>
        <dbReference type="EMBL" id="SHH42659.1"/>
    </source>
</evidence>
<dbReference type="Proteomes" id="UP000184240">
    <property type="component" value="Unassembled WGS sequence"/>
</dbReference>
<dbReference type="Gene3D" id="1.25.40.20">
    <property type="entry name" value="Ankyrin repeat-containing domain"/>
    <property type="match status" value="3"/>
</dbReference>
<evidence type="ECO:0000256" key="4">
    <source>
        <dbReference type="SAM" id="Coils"/>
    </source>
</evidence>
<feature type="repeat" description="ANK" evidence="3">
    <location>
        <begin position="1030"/>
        <end position="1065"/>
    </location>
</feature>
<dbReference type="Pfam" id="PF12796">
    <property type="entry name" value="Ank_2"/>
    <property type="match status" value="1"/>
</dbReference>
<dbReference type="Proteomes" id="UP000290037">
    <property type="component" value="Unassembled WGS sequence"/>
</dbReference>
<dbReference type="AlphaFoldDB" id="A0A1M5SVX4"/>